<keyword evidence="1" id="KW-0812">Transmembrane</keyword>
<dbReference type="Proteomes" id="UP000325315">
    <property type="component" value="Unassembled WGS sequence"/>
</dbReference>
<proteinExistence type="predicted"/>
<sequence>MYGDCGTLDVAGWSLRSRVWTVKLGLVFLALLSYKISHALRLKISLQNLGSLTSFSKGASS</sequence>
<feature type="transmembrane region" description="Helical" evidence="1">
    <location>
        <begin position="20"/>
        <end position="37"/>
    </location>
</feature>
<keyword evidence="3" id="KW-1185">Reference proteome</keyword>
<evidence type="ECO:0000256" key="1">
    <source>
        <dbReference type="SAM" id="Phobius"/>
    </source>
</evidence>
<gene>
    <name evidence="2" type="ORF">EPI10_018035</name>
</gene>
<accession>A0A5B6UEG1</accession>
<reference evidence="2" key="1">
    <citation type="submission" date="2019-08" db="EMBL/GenBank/DDBJ databases">
        <authorList>
            <person name="Liu F."/>
        </authorList>
    </citation>
    <scope>NUCLEOTIDE SEQUENCE [LARGE SCALE GENOMIC DNA]</scope>
    <source>
        <strain evidence="2">PA1801</strain>
        <tissue evidence="2">Leaf</tissue>
    </source>
</reference>
<name>A0A5B6UEG1_9ROSI</name>
<comment type="caution">
    <text evidence="2">The sequence shown here is derived from an EMBL/GenBank/DDBJ whole genome shotgun (WGS) entry which is preliminary data.</text>
</comment>
<dbReference type="AlphaFoldDB" id="A0A5B6UEG1"/>
<dbReference type="EMBL" id="SMMG02000012">
    <property type="protein sequence ID" value="KAA3454954.1"/>
    <property type="molecule type" value="Genomic_DNA"/>
</dbReference>
<protein>
    <submittedName>
        <fullName evidence="2">Kinetochore protein spc25</fullName>
    </submittedName>
</protein>
<organism evidence="2 3">
    <name type="scientific">Gossypium australe</name>
    <dbReference type="NCBI Taxonomy" id="47621"/>
    <lineage>
        <taxon>Eukaryota</taxon>
        <taxon>Viridiplantae</taxon>
        <taxon>Streptophyta</taxon>
        <taxon>Embryophyta</taxon>
        <taxon>Tracheophyta</taxon>
        <taxon>Spermatophyta</taxon>
        <taxon>Magnoliopsida</taxon>
        <taxon>eudicotyledons</taxon>
        <taxon>Gunneridae</taxon>
        <taxon>Pentapetalae</taxon>
        <taxon>rosids</taxon>
        <taxon>malvids</taxon>
        <taxon>Malvales</taxon>
        <taxon>Malvaceae</taxon>
        <taxon>Malvoideae</taxon>
        <taxon>Gossypium</taxon>
    </lineage>
</organism>
<evidence type="ECO:0000313" key="2">
    <source>
        <dbReference type="EMBL" id="KAA3454954.1"/>
    </source>
</evidence>
<dbReference type="OrthoDB" id="6353017at2759"/>
<keyword evidence="1" id="KW-1133">Transmembrane helix</keyword>
<keyword evidence="1" id="KW-0472">Membrane</keyword>
<evidence type="ECO:0000313" key="3">
    <source>
        <dbReference type="Proteomes" id="UP000325315"/>
    </source>
</evidence>